<dbReference type="EMBL" id="WBUI01000006">
    <property type="protein sequence ID" value="KAB2933232.1"/>
    <property type="molecule type" value="Genomic_DNA"/>
</dbReference>
<evidence type="ECO:0000313" key="1">
    <source>
        <dbReference type="EMBL" id="KAB2933232.1"/>
    </source>
</evidence>
<evidence type="ECO:0000313" key="2">
    <source>
        <dbReference type="Proteomes" id="UP000460298"/>
    </source>
</evidence>
<accession>A0A833H2J5</accession>
<reference evidence="1 2" key="1">
    <citation type="submission" date="2019-10" db="EMBL/GenBank/DDBJ databases">
        <title>Extracellular Electron Transfer in a Candidatus Methanoperedens spp. Enrichment Culture.</title>
        <authorList>
            <person name="Berger S."/>
            <person name="Rangel Shaw D."/>
            <person name="Berben T."/>
            <person name="In 'T Zandt M."/>
            <person name="Frank J."/>
            <person name="Reimann J."/>
            <person name="Jetten M.S.M."/>
            <person name="Welte C.U."/>
        </authorList>
    </citation>
    <scope>NUCLEOTIDE SEQUENCE [LARGE SCALE GENOMIC DNA]</scope>
    <source>
        <strain evidence="1">SB12</strain>
    </source>
</reference>
<protein>
    <submittedName>
        <fullName evidence="1">Uncharacterized protein</fullName>
    </submittedName>
</protein>
<name>A0A833H2J5_9LEPT</name>
<organism evidence="1 2">
    <name type="scientific">Leptonema illini</name>
    <dbReference type="NCBI Taxonomy" id="183"/>
    <lineage>
        <taxon>Bacteria</taxon>
        <taxon>Pseudomonadati</taxon>
        <taxon>Spirochaetota</taxon>
        <taxon>Spirochaetia</taxon>
        <taxon>Leptospirales</taxon>
        <taxon>Leptospiraceae</taxon>
        <taxon>Leptonema</taxon>
    </lineage>
</organism>
<gene>
    <name evidence="1" type="ORF">F9K24_07750</name>
</gene>
<proteinExistence type="predicted"/>
<sequence>MNTRRLIFFVFSIMLLSYCSTGFTREERSYPSAGYQVDVASIHTELQRRPQLRFPTRIAIFLDQPPTRRGEAPWRFTASDIEQVTGIEEELRAAGVASQLFLMTEQTAIFSGLAHQWDQANLETIRLLAARHGAEAVLVISGESRVTASANPLSIMYLTVAGVWLIPGSHRDALFYIRASLWDVRNQFLYASVQAEGEATQLRPYGFISEESVVESAKSQAFADFTPELRKRLLALK</sequence>
<dbReference type="Proteomes" id="UP000460298">
    <property type="component" value="Unassembled WGS sequence"/>
</dbReference>
<dbReference type="AlphaFoldDB" id="A0A833H2J5"/>
<comment type="caution">
    <text evidence="1">The sequence shown here is derived from an EMBL/GenBank/DDBJ whole genome shotgun (WGS) entry which is preliminary data.</text>
</comment>